<comment type="caution">
    <text evidence="1">The sequence shown here is derived from an EMBL/GenBank/DDBJ whole genome shotgun (WGS) entry which is preliminary data.</text>
</comment>
<dbReference type="Gene3D" id="1.10.10.10">
    <property type="entry name" value="Winged helix-like DNA-binding domain superfamily/Winged helix DNA-binding domain"/>
    <property type="match status" value="1"/>
</dbReference>
<dbReference type="InterPro" id="IPR032580">
    <property type="entry name" value="SatD"/>
</dbReference>
<dbReference type="SUPFAM" id="SSF47413">
    <property type="entry name" value="lambda repressor-like DNA-binding domains"/>
    <property type="match status" value="1"/>
</dbReference>
<protein>
    <submittedName>
        <fullName evidence="1">SatD family protein</fullName>
    </submittedName>
</protein>
<dbReference type="InterPro" id="IPR036388">
    <property type="entry name" value="WH-like_DNA-bd_sf"/>
</dbReference>
<dbReference type="RefSeq" id="WP_121067603.1">
    <property type="nucleotide sequence ID" value="NZ_RBIQ01000008.1"/>
</dbReference>
<organism evidence="1 2">
    <name type="scientific">Maribacter vaceletii</name>
    <dbReference type="NCBI Taxonomy" id="1206816"/>
    <lineage>
        <taxon>Bacteria</taxon>
        <taxon>Pseudomonadati</taxon>
        <taxon>Bacteroidota</taxon>
        <taxon>Flavobacteriia</taxon>
        <taxon>Flavobacteriales</taxon>
        <taxon>Flavobacteriaceae</taxon>
        <taxon>Maribacter</taxon>
    </lineage>
</organism>
<dbReference type="EMBL" id="RBIQ01000008">
    <property type="protein sequence ID" value="RKR13440.1"/>
    <property type="molecule type" value="Genomic_DNA"/>
</dbReference>
<name>A0A495E935_9FLAO</name>
<sequence>MIAVITGDIVNSENYNSLDWMPILKNYLETLGASPLDWEVYRGDEFQIKLPVNIALESAIHLKAQIKKVKNLDVRVAIGIGSETYVGSSVSESNGEAYKRSGRIFNTLKASKLNLKIATGDKQHDKVLNLMFKLALDFMDDWSVVSAEIVTIVLNNPNVSQKEIAKQLGIKQSAVSQRYKRARLDLVLDMLDFYQELRKEIKE</sequence>
<dbReference type="InterPro" id="IPR010982">
    <property type="entry name" value="Lambda_DNA-bd_dom_sf"/>
</dbReference>
<keyword evidence="2" id="KW-1185">Reference proteome</keyword>
<dbReference type="Pfam" id="PF16264">
    <property type="entry name" value="SatD"/>
    <property type="match status" value="1"/>
</dbReference>
<evidence type="ECO:0000313" key="2">
    <source>
        <dbReference type="Proteomes" id="UP000269412"/>
    </source>
</evidence>
<gene>
    <name evidence="1" type="ORF">CLV91_2159</name>
</gene>
<evidence type="ECO:0000313" key="1">
    <source>
        <dbReference type="EMBL" id="RKR13440.1"/>
    </source>
</evidence>
<reference evidence="1 2" key="1">
    <citation type="submission" date="2018-10" db="EMBL/GenBank/DDBJ databases">
        <title>Genomic Encyclopedia of Archaeal and Bacterial Type Strains, Phase II (KMG-II): from individual species to whole genera.</title>
        <authorList>
            <person name="Goeker M."/>
        </authorList>
    </citation>
    <scope>NUCLEOTIDE SEQUENCE [LARGE SCALE GENOMIC DNA]</scope>
    <source>
        <strain evidence="1 2">DSM 25230</strain>
    </source>
</reference>
<dbReference type="OrthoDB" id="7064118at2"/>
<accession>A0A495E935</accession>
<proteinExistence type="predicted"/>
<dbReference type="Proteomes" id="UP000269412">
    <property type="component" value="Unassembled WGS sequence"/>
</dbReference>
<dbReference type="GO" id="GO:0003677">
    <property type="term" value="F:DNA binding"/>
    <property type="evidence" value="ECO:0007669"/>
    <property type="project" value="InterPro"/>
</dbReference>
<dbReference type="AlphaFoldDB" id="A0A495E935"/>